<comment type="catalytic activity">
    <reaction evidence="12">
        <text>Preferential cleavage: (Ac)2-L-Lys-D-Ala-|-D-Ala. Also transpeptidation of peptidyl-alanyl moieties that are N-acyl substituents of D-alanine.</text>
        <dbReference type="EC" id="3.4.16.4"/>
    </reaction>
</comment>
<comment type="similarity">
    <text evidence="3 15">Belongs to the peptidase S11 family.</text>
</comment>
<evidence type="ECO:0000259" key="16">
    <source>
        <dbReference type="SMART" id="SM00936"/>
    </source>
</evidence>
<dbReference type="EMBL" id="CP051177">
    <property type="protein sequence ID" value="QKX50357.1"/>
    <property type="molecule type" value="Genomic_DNA"/>
</dbReference>
<dbReference type="InterPro" id="IPR015956">
    <property type="entry name" value="Peniciliin-bd_prot_C_sf"/>
</dbReference>
<dbReference type="Proteomes" id="UP000509222">
    <property type="component" value="Chromosome"/>
</dbReference>
<dbReference type="RefSeq" id="WP_036803661.1">
    <property type="nucleotide sequence ID" value="NZ_CP051177.1"/>
</dbReference>
<dbReference type="InterPro" id="IPR018044">
    <property type="entry name" value="Peptidase_S11"/>
</dbReference>
<keyword evidence="10" id="KW-0573">Peptidoglycan synthesis</keyword>
<dbReference type="PANTHER" id="PTHR21581">
    <property type="entry name" value="D-ALANYL-D-ALANINE CARBOXYPEPTIDASE"/>
    <property type="match status" value="1"/>
</dbReference>
<accession>A0A7H8Q8T0</accession>
<comment type="pathway">
    <text evidence="2">Cell wall biogenesis; peptidoglycan biosynthesis.</text>
</comment>
<dbReference type="InterPro" id="IPR012338">
    <property type="entry name" value="Beta-lactam/transpept-like"/>
</dbReference>
<evidence type="ECO:0000256" key="4">
    <source>
        <dbReference type="ARBA" id="ARBA00012448"/>
    </source>
</evidence>
<keyword evidence="11" id="KW-0961">Cell wall biogenesis/degradation</keyword>
<reference evidence="18" key="2">
    <citation type="submission" date="2020-06" db="EMBL/GenBank/DDBJ databases">
        <title>Isolation of Planomicrobium glaciei.</title>
        <authorList>
            <person name="Malisova L."/>
            <person name="Safrankova R."/>
            <person name="Jakubu V."/>
            <person name="Spanelova P."/>
        </authorList>
    </citation>
    <scope>NUCLEOTIDE SEQUENCE [LARGE SCALE GENOMIC DNA]</scope>
    <source>
        <strain evidence="18">NRL-ATB46093</strain>
    </source>
</reference>
<dbReference type="EC" id="3.4.16.4" evidence="4"/>
<dbReference type="GO" id="GO:0009002">
    <property type="term" value="F:serine-type D-Ala-D-Ala carboxypeptidase activity"/>
    <property type="evidence" value="ECO:0007669"/>
    <property type="project" value="UniProtKB-EC"/>
</dbReference>
<keyword evidence="8" id="KW-0378">Hydrolase</keyword>
<feature type="active site" description="Proton acceptor" evidence="13">
    <location>
        <position position="69"/>
    </location>
</feature>
<dbReference type="Pfam" id="PF07943">
    <property type="entry name" value="PBP5_C"/>
    <property type="match status" value="1"/>
</dbReference>
<evidence type="ECO:0000256" key="8">
    <source>
        <dbReference type="ARBA" id="ARBA00022801"/>
    </source>
</evidence>
<dbReference type="UniPathway" id="UPA00219"/>
<gene>
    <name evidence="17" type="ORF">HF394_06980</name>
</gene>
<keyword evidence="18" id="KW-1185">Reference proteome</keyword>
<comment type="function">
    <text evidence="1">Removes C-terminal D-alanyl residues from sugar-peptide cell wall precursors.</text>
</comment>
<dbReference type="InterPro" id="IPR001967">
    <property type="entry name" value="Peptidase_S11_N"/>
</dbReference>
<evidence type="ECO:0000256" key="1">
    <source>
        <dbReference type="ARBA" id="ARBA00003217"/>
    </source>
</evidence>
<evidence type="ECO:0000313" key="18">
    <source>
        <dbReference type="Proteomes" id="UP000509222"/>
    </source>
</evidence>
<evidence type="ECO:0000313" key="17">
    <source>
        <dbReference type="EMBL" id="QKX50357.1"/>
    </source>
</evidence>
<evidence type="ECO:0000256" key="13">
    <source>
        <dbReference type="PIRSR" id="PIRSR618044-1"/>
    </source>
</evidence>
<dbReference type="Pfam" id="PF00768">
    <property type="entry name" value="Peptidase_S11"/>
    <property type="match status" value="1"/>
</dbReference>
<dbReference type="GO" id="GO:0008360">
    <property type="term" value="P:regulation of cell shape"/>
    <property type="evidence" value="ECO:0007669"/>
    <property type="project" value="UniProtKB-KW"/>
</dbReference>
<feature type="binding site" evidence="14">
    <location>
        <position position="255"/>
    </location>
    <ligand>
        <name>substrate</name>
    </ligand>
</feature>
<proteinExistence type="inferred from homology"/>
<evidence type="ECO:0000256" key="2">
    <source>
        <dbReference type="ARBA" id="ARBA00004752"/>
    </source>
</evidence>
<feature type="active site" evidence="13">
    <location>
        <position position="130"/>
    </location>
</feature>
<dbReference type="AlphaFoldDB" id="A0A7H8Q8T0"/>
<evidence type="ECO:0000256" key="3">
    <source>
        <dbReference type="ARBA" id="ARBA00007164"/>
    </source>
</evidence>
<dbReference type="GO" id="GO:0009252">
    <property type="term" value="P:peptidoglycan biosynthetic process"/>
    <property type="evidence" value="ECO:0007669"/>
    <property type="project" value="UniProtKB-UniPathway"/>
</dbReference>
<sequence length="448" mass="48551">MEVLKYVRIVLKLTIVLAVLLTVGMPQQAKAADSLNILADAAILVDADSGKILYAQNADATLGIASMTKMMTEYLLFEAIEDGRVSWDQEYTVTDYAYEISQDMRLSNVPLRKGEAYTIQELYEAMAIYSANAATIGIAETIAGTEEEFVRLMNEKAEELGLAGAKLVNSTGLSNSLLMGMHPKSTGANDENVMSAKAVAKLTKALLDDYPEVLETTKIPNKMFRPGTADAINMLNWNSMLPGLAFEYEGVDGLKTGSTDFAGHSFAGTAKRDGTRLIAVVMKAVDEKGVGSYKARFDQTRVLFDFGFGQFTKEEVIPGGYQIKGQETLPVTKGEEKVVSIAVKEPITMMIQTSDKEKYQPELVLDESVVADGKIEAGIGKGEVVGTVNIIKTEGEDYGYLDGSKSDAEVVTTEKVARANWFSLSVQAVGNFVSSMWSGALDFVKGLF</sequence>
<evidence type="ECO:0000256" key="9">
    <source>
        <dbReference type="ARBA" id="ARBA00022960"/>
    </source>
</evidence>
<evidence type="ECO:0000256" key="12">
    <source>
        <dbReference type="ARBA" id="ARBA00034000"/>
    </source>
</evidence>
<dbReference type="InterPro" id="IPR012907">
    <property type="entry name" value="Peptidase_S11_C"/>
</dbReference>
<feature type="active site" description="Acyl-ester intermediate" evidence="13">
    <location>
        <position position="66"/>
    </location>
</feature>
<dbReference type="Gene3D" id="3.40.710.10">
    <property type="entry name" value="DD-peptidase/beta-lactamase superfamily"/>
    <property type="match status" value="1"/>
</dbReference>
<keyword evidence="9" id="KW-0133">Cell shape</keyword>
<feature type="domain" description="Peptidase S11 D-Ala-D-Ala carboxypeptidase A C-terminal" evidence="16">
    <location>
        <begin position="311"/>
        <end position="418"/>
    </location>
</feature>
<evidence type="ECO:0000256" key="15">
    <source>
        <dbReference type="RuleBase" id="RU004016"/>
    </source>
</evidence>
<dbReference type="SUPFAM" id="SSF69189">
    <property type="entry name" value="Penicillin-binding protein associated domain"/>
    <property type="match status" value="1"/>
</dbReference>
<dbReference type="Gene3D" id="2.60.410.10">
    <property type="entry name" value="D-Ala-D-Ala carboxypeptidase, C-terminal domain"/>
    <property type="match status" value="1"/>
</dbReference>
<keyword evidence="6" id="KW-0645">Protease</keyword>
<keyword evidence="5 17" id="KW-0121">Carboxypeptidase</keyword>
<evidence type="ECO:0000256" key="5">
    <source>
        <dbReference type="ARBA" id="ARBA00022645"/>
    </source>
</evidence>
<dbReference type="GO" id="GO:0006508">
    <property type="term" value="P:proteolysis"/>
    <property type="evidence" value="ECO:0007669"/>
    <property type="project" value="UniProtKB-KW"/>
</dbReference>
<evidence type="ECO:0000256" key="7">
    <source>
        <dbReference type="ARBA" id="ARBA00022729"/>
    </source>
</evidence>
<organism evidence="17 18">
    <name type="scientific">Planococcus glaciei</name>
    <dbReference type="NCBI Taxonomy" id="459472"/>
    <lineage>
        <taxon>Bacteria</taxon>
        <taxon>Bacillati</taxon>
        <taxon>Bacillota</taxon>
        <taxon>Bacilli</taxon>
        <taxon>Bacillales</taxon>
        <taxon>Caryophanaceae</taxon>
        <taxon>Planococcus</taxon>
    </lineage>
</organism>
<reference evidence="17 18" key="1">
    <citation type="submission" date="2020-04" db="EMBL/GenBank/DDBJ databases">
        <authorList>
            <person name="Pajer P."/>
            <person name="Broz P."/>
        </authorList>
    </citation>
    <scope>NUCLEOTIDE SEQUENCE [LARGE SCALE GENOMIC DNA]</scope>
    <source>
        <strain evidence="18">NRL-ATB46093</strain>
    </source>
</reference>
<evidence type="ECO:0000256" key="11">
    <source>
        <dbReference type="ARBA" id="ARBA00023316"/>
    </source>
</evidence>
<dbReference type="SUPFAM" id="SSF56601">
    <property type="entry name" value="beta-lactamase/transpeptidase-like"/>
    <property type="match status" value="1"/>
</dbReference>
<protein>
    <recommendedName>
        <fullName evidence="4">serine-type D-Ala-D-Ala carboxypeptidase</fullName>
        <ecNumber evidence="4">3.4.16.4</ecNumber>
    </recommendedName>
</protein>
<evidence type="ECO:0000256" key="6">
    <source>
        <dbReference type="ARBA" id="ARBA00022670"/>
    </source>
</evidence>
<dbReference type="PRINTS" id="PR00725">
    <property type="entry name" value="DADACBPTASE1"/>
</dbReference>
<name>A0A7H8Q8T0_9BACL</name>
<keyword evidence="7" id="KW-0732">Signal</keyword>
<dbReference type="SMART" id="SM00936">
    <property type="entry name" value="PBP5_C"/>
    <property type="match status" value="1"/>
</dbReference>
<dbReference type="PANTHER" id="PTHR21581:SF11">
    <property type="entry name" value="D-ALANYL-D-ALANINE CARBOXYPEPTIDASE DACA"/>
    <property type="match status" value="1"/>
</dbReference>
<evidence type="ECO:0000256" key="14">
    <source>
        <dbReference type="PIRSR" id="PIRSR618044-2"/>
    </source>
</evidence>
<dbReference type="GO" id="GO:0071555">
    <property type="term" value="P:cell wall organization"/>
    <property type="evidence" value="ECO:0007669"/>
    <property type="project" value="UniProtKB-KW"/>
</dbReference>
<dbReference type="InterPro" id="IPR037167">
    <property type="entry name" value="Peptidase_S11_C_sf"/>
</dbReference>
<evidence type="ECO:0000256" key="10">
    <source>
        <dbReference type="ARBA" id="ARBA00022984"/>
    </source>
</evidence>